<feature type="transmembrane region" description="Helical" evidence="1">
    <location>
        <begin position="209"/>
        <end position="229"/>
    </location>
</feature>
<evidence type="ECO:0000313" key="2">
    <source>
        <dbReference type="EMBL" id="PQB06510.1"/>
    </source>
</evidence>
<organism evidence="2 3">
    <name type="scientific">Polaribacter filamentus</name>
    <dbReference type="NCBI Taxonomy" id="53483"/>
    <lineage>
        <taxon>Bacteria</taxon>
        <taxon>Pseudomonadati</taxon>
        <taxon>Bacteroidota</taxon>
        <taxon>Flavobacteriia</taxon>
        <taxon>Flavobacteriales</taxon>
        <taxon>Flavobacteriaceae</taxon>
    </lineage>
</organism>
<feature type="transmembrane region" description="Helical" evidence="1">
    <location>
        <begin position="165"/>
        <end position="188"/>
    </location>
</feature>
<dbReference type="Proteomes" id="UP000239522">
    <property type="component" value="Unassembled WGS sequence"/>
</dbReference>
<feature type="transmembrane region" description="Helical" evidence="1">
    <location>
        <begin position="120"/>
        <end position="153"/>
    </location>
</feature>
<keyword evidence="1" id="KW-0812">Transmembrane</keyword>
<keyword evidence="1" id="KW-0472">Membrane</keyword>
<evidence type="ECO:0000313" key="3">
    <source>
        <dbReference type="Proteomes" id="UP000239522"/>
    </source>
</evidence>
<keyword evidence="1" id="KW-1133">Transmembrane helix</keyword>
<accession>A0A2S7KV69</accession>
<feature type="transmembrane region" description="Helical" evidence="1">
    <location>
        <begin position="16"/>
        <end position="37"/>
    </location>
</feature>
<reference evidence="2 3" key="1">
    <citation type="submission" date="2016-11" db="EMBL/GenBank/DDBJ databases">
        <title>Trade-off between light-utilization and light-protection in marine flavobacteria.</title>
        <authorList>
            <person name="Kumagai Y."/>
        </authorList>
    </citation>
    <scope>NUCLEOTIDE SEQUENCE [LARGE SCALE GENOMIC DNA]</scope>
    <source>
        <strain evidence="2 3">ATCC 700397</strain>
    </source>
</reference>
<sequence length="260" mass="30545">MFKELKNFLSFEKIKNLLFIFLGFCIFFVSNTNGMFWDNILFASKMGNHLYLNSILDWTIPDQFDPGHPPFLGFLLAISWKILGHKLWVAHLLMVPFTIGVFYQLFKFISYFIEDQKNQILAFLLIITDPTLSTQFVIVNPEVIIVFFFFLAINGILFNHKTTKFIGLLFLSIVSFRSMMLFGGLFLFDAFNKHFIEKKKLKIILNLKFLLFYLLSCLPGFVFVCWRLLTKGWLQTHPDSPWVGLWAFADLKTFLKNCFF</sequence>
<comment type="caution">
    <text evidence="2">The sequence shown here is derived from an EMBL/GenBank/DDBJ whole genome shotgun (WGS) entry which is preliminary data.</text>
</comment>
<evidence type="ECO:0000256" key="1">
    <source>
        <dbReference type="SAM" id="Phobius"/>
    </source>
</evidence>
<dbReference type="EMBL" id="MQUA01000013">
    <property type="protein sequence ID" value="PQB06510.1"/>
    <property type="molecule type" value="Genomic_DNA"/>
</dbReference>
<proteinExistence type="predicted"/>
<keyword evidence="3" id="KW-1185">Reference proteome</keyword>
<evidence type="ECO:0008006" key="4">
    <source>
        <dbReference type="Google" id="ProtNLM"/>
    </source>
</evidence>
<feature type="transmembrane region" description="Helical" evidence="1">
    <location>
        <begin position="88"/>
        <end position="108"/>
    </location>
</feature>
<gene>
    <name evidence="2" type="ORF">BST83_04530</name>
</gene>
<protein>
    <recommendedName>
        <fullName evidence="4">Glycosyltransferase RgtA/B/C/D-like domain-containing protein</fullName>
    </recommendedName>
</protein>
<name>A0A2S7KV69_9FLAO</name>
<dbReference type="AlphaFoldDB" id="A0A2S7KV69"/>